<evidence type="ECO:0000313" key="3">
    <source>
        <dbReference type="EMBL" id="TKB51137.1"/>
    </source>
</evidence>
<accession>A0A4U1BKJ1</accession>
<dbReference type="AlphaFoldDB" id="A0A4U1BKJ1"/>
<comment type="caution">
    <text evidence="3">The sequence shown here is derived from an EMBL/GenBank/DDBJ whole genome shotgun (WGS) entry which is preliminary data.</text>
</comment>
<proteinExistence type="predicted"/>
<dbReference type="OrthoDB" id="5897571at2"/>
<feature type="signal peptide" evidence="2">
    <location>
        <begin position="1"/>
        <end position="21"/>
    </location>
</feature>
<evidence type="ECO:0000256" key="2">
    <source>
        <dbReference type="SAM" id="SignalP"/>
    </source>
</evidence>
<gene>
    <name evidence="3" type="ORF">FCL40_00855</name>
</gene>
<reference evidence="3 4" key="1">
    <citation type="submission" date="2019-04" db="EMBL/GenBank/DDBJ databases">
        <authorList>
            <person name="Hwang J.C."/>
        </authorList>
    </citation>
    <scope>NUCLEOTIDE SEQUENCE [LARGE SCALE GENOMIC DNA]</scope>
    <source>
        <strain evidence="3 4">IMCC35001</strain>
    </source>
</reference>
<sequence length="882" mass="95839">MQFKRHLIALSLTAALTQLTACGGGSSDSAPAPQPEPQPGQSLEGATADGYLVNAQVCLDLNGNGECDTDEPSTLTQAGGQYSFDNLDAALDLSQVQMLVKVIAGQTEDEDNPGVVLTQSYTMTAPAGVVEFVSPLTTLLASEMERAGVDQDTAAAALEQALGILGSDLSLVEDYIVGKQQPDRGNGYKRLHRVAQVVARVTAKAQHAVAQNGGTGGDAQDTEVADAIAETLVENLEQLVSRVDQAEASGQESDADAIAADVAGDLPLTPADVQERVEHKREKRELEEASLVTLLESEGGMFELDGHSEVFFDADSGQCIKERELGYQQIQKVESLITFNRYRYDGPEVGFVEVADDEARDMLVWKGDAWSEISEQVELLSQEADGSVIVHSDMDGRQQVWAQSLDLSGLKMKRYAKGEREWKVQYSGDQLFPDGAQGYQMTFKQLDERALLPYSANCNPELRWCNQVTLSTGPAETLAELMNDAASEETPKMAFIGGNEDTSLAVALYGSLEADQGEVRLYVVEHDECDDNGCGTPELKQNVEASWIKTPMGLALNLPEWGHSFTDRRRAQPLLTEYDGAVRHAFILGEGLTHGDQWGFNQPAMDAFLTNLGTPELRDIEDAEECGFEPGDGQDPDDGVEPGDDPTAPELVADEAATTALLGSRYLAKAGDFEALMHFMGNGRVQVWLEELDADGIDTEILAGSWIVDARHQLLMTFSDTDWVLIQLPAEGLGDDVMKVTEQEEDQVREYSMSLVRPFSLAGLEAPLDLRLSGMGDNSCTLELHFNGLASDPQGTGWVDLSQCLEEDPTAPAQFEMNWTQTNSGLELSPLGPNGETSPQRHHLYWYGNQATAQVLTRSYGVAEDGSVELESLDSFLFELIR</sequence>
<feature type="region of interest" description="Disordered" evidence="1">
    <location>
        <begin position="23"/>
        <end position="45"/>
    </location>
</feature>
<evidence type="ECO:0000256" key="1">
    <source>
        <dbReference type="SAM" id="MobiDB-lite"/>
    </source>
</evidence>
<protein>
    <submittedName>
        <fullName evidence="3">Uncharacterized protein</fullName>
    </submittedName>
</protein>
<dbReference type="RefSeq" id="WP_136850407.1">
    <property type="nucleotide sequence ID" value="NZ_SWCI01000001.1"/>
</dbReference>
<dbReference type="EMBL" id="SWCI01000001">
    <property type="protein sequence ID" value="TKB51137.1"/>
    <property type="molecule type" value="Genomic_DNA"/>
</dbReference>
<evidence type="ECO:0000313" key="4">
    <source>
        <dbReference type="Proteomes" id="UP000305674"/>
    </source>
</evidence>
<feature type="region of interest" description="Disordered" evidence="1">
    <location>
        <begin position="625"/>
        <end position="649"/>
    </location>
</feature>
<keyword evidence="2" id="KW-0732">Signal</keyword>
<feature type="chain" id="PRO_5020916420" evidence="2">
    <location>
        <begin position="22"/>
        <end position="882"/>
    </location>
</feature>
<name>A0A4U1BKJ1_9GAMM</name>
<keyword evidence="4" id="KW-1185">Reference proteome</keyword>
<feature type="compositionally biased region" description="Acidic residues" evidence="1">
    <location>
        <begin position="625"/>
        <end position="644"/>
    </location>
</feature>
<dbReference type="Proteomes" id="UP000305674">
    <property type="component" value="Unassembled WGS sequence"/>
</dbReference>
<organism evidence="3 4">
    <name type="scientific">Ferrimonas sediminicola</name>
    <dbReference type="NCBI Taxonomy" id="2569538"/>
    <lineage>
        <taxon>Bacteria</taxon>
        <taxon>Pseudomonadati</taxon>
        <taxon>Pseudomonadota</taxon>
        <taxon>Gammaproteobacteria</taxon>
        <taxon>Alteromonadales</taxon>
        <taxon>Ferrimonadaceae</taxon>
        <taxon>Ferrimonas</taxon>
    </lineage>
</organism>